<sequence length="245" mass="27555">MNTADEWLELDPTTAMNRWYSECYESTSYGGSAGRVQHWMHRSLERNYTPQTQFGSVLEVGGNLGEHAPFVQHSFDRYVVSDLSDQLSPVEREALSQRGMTFEIADVLDLPFEDGTFDRVLNTCVLHHVSDGERALQEMRRVLAPGGTADIFLPSDPGLMFRLSKKLGPVRSARKLGLADVKSLVDARDHRNHVGGLLRLLKHVFRHDEVVKRTYPIPGMTWNSSLWTCCRVQKNAAGQTSPPST</sequence>
<dbReference type="InterPro" id="IPR013216">
    <property type="entry name" value="Methyltransf_11"/>
</dbReference>
<evidence type="ECO:0000259" key="1">
    <source>
        <dbReference type="Pfam" id="PF08241"/>
    </source>
</evidence>
<dbReference type="Gene3D" id="3.40.50.150">
    <property type="entry name" value="Vaccinia Virus protein VP39"/>
    <property type="match status" value="1"/>
</dbReference>
<proteinExistence type="predicted"/>
<protein>
    <submittedName>
        <fullName evidence="2">Unannotated protein</fullName>
    </submittedName>
</protein>
<reference evidence="2" key="1">
    <citation type="submission" date="2020-05" db="EMBL/GenBank/DDBJ databases">
        <authorList>
            <person name="Chiriac C."/>
            <person name="Salcher M."/>
            <person name="Ghai R."/>
            <person name="Kavagutti S V."/>
        </authorList>
    </citation>
    <scope>NUCLEOTIDE SEQUENCE</scope>
</reference>
<dbReference type="Pfam" id="PF08241">
    <property type="entry name" value="Methyltransf_11"/>
    <property type="match status" value="1"/>
</dbReference>
<evidence type="ECO:0000313" key="2">
    <source>
        <dbReference type="EMBL" id="CAB4973556.1"/>
    </source>
</evidence>
<dbReference type="GO" id="GO:0008757">
    <property type="term" value="F:S-adenosylmethionine-dependent methyltransferase activity"/>
    <property type="evidence" value="ECO:0007669"/>
    <property type="project" value="InterPro"/>
</dbReference>
<name>A0A6J7LYG8_9ZZZZ</name>
<dbReference type="AlphaFoldDB" id="A0A6J7LYG8"/>
<dbReference type="InterPro" id="IPR029063">
    <property type="entry name" value="SAM-dependent_MTases_sf"/>
</dbReference>
<dbReference type="EMBL" id="CAFBNE010000231">
    <property type="protein sequence ID" value="CAB4973556.1"/>
    <property type="molecule type" value="Genomic_DNA"/>
</dbReference>
<gene>
    <name evidence="2" type="ORF">UFOPK3772_03557</name>
</gene>
<organism evidence="2">
    <name type="scientific">freshwater metagenome</name>
    <dbReference type="NCBI Taxonomy" id="449393"/>
    <lineage>
        <taxon>unclassified sequences</taxon>
        <taxon>metagenomes</taxon>
        <taxon>ecological metagenomes</taxon>
    </lineage>
</organism>
<dbReference type="PANTHER" id="PTHR43591">
    <property type="entry name" value="METHYLTRANSFERASE"/>
    <property type="match status" value="1"/>
</dbReference>
<dbReference type="CDD" id="cd02440">
    <property type="entry name" value="AdoMet_MTases"/>
    <property type="match status" value="1"/>
</dbReference>
<feature type="domain" description="Methyltransferase type 11" evidence="1">
    <location>
        <begin position="58"/>
        <end position="148"/>
    </location>
</feature>
<dbReference type="SUPFAM" id="SSF53335">
    <property type="entry name" value="S-adenosyl-L-methionine-dependent methyltransferases"/>
    <property type="match status" value="1"/>
</dbReference>
<accession>A0A6J7LYG8</accession>